<reference evidence="1" key="1">
    <citation type="submission" date="2021-02" db="EMBL/GenBank/DDBJ databases">
        <authorList>
            <person name="Bekaert M."/>
        </authorList>
    </citation>
    <scope>NUCLEOTIDE SEQUENCE</scope>
    <source>
        <strain evidence="1">IoA-00</strain>
    </source>
</reference>
<dbReference type="AlphaFoldDB" id="A0A7R8CEG8"/>
<keyword evidence="2" id="KW-1185">Reference proteome</keyword>
<proteinExistence type="predicted"/>
<evidence type="ECO:0000313" key="1">
    <source>
        <dbReference type="EMBL" id="CAF2791029.1"/>
    </source>
</evidence>
<evidence type="ECO:0000313" key="2">
    <source>
        <dbReference type="Proteomes" id="UP000675881"/>
    </source>
</evidence>
<organism evidence="1 2">
    <name type="scientific">Lepeophtheirus salmonis</name>
    <name type="common">Salmon louse</name>
    <name type="synonym">Caligus salmonis</name>
    <dbReference type="NCBI Taxonomy" id="72036"/>
    <lineage>
        <taxon>Eukaryota</taxon>
        <taxon>Metazoa</taxon>
        <taxon>Ecdysozoa</taxon>
        <taxon>Arthropoda</taxon>
        <taxon>Crustacea</taxon>
        <taxon>Multicrustacea</taxon>
        <taxon>Hexanauplia</taxon>
        <taxon>Copepoda</taxon>
        <taxon>Siphonostomatoida</taxon>
        <taxon>Caligidae</taxon>
        <taxon>Lepeophtheirus</taxon>
    </lineage>
</organism>
<dbReference type="Proteomes" id="UP000675881">
    <property type="component" value="Chromosome 10"/>
</dbReference>
<protein>
    <submittedName>
        <fullName evidence="1">(salmon louse) hypothetical protein</fullName>
    </submittedName>
</protein>
<dbReference type="EMBL" id="HG994589">
    <property type="protein sequence ID" value="CAF2791029.1"/>
    <property type="molecule type" value="Genomic_DNA"/>
</dbReference>
<name>A0A7R8CEG8_LEPSM</name>
<gene>
    <name evidence="1" type="ORF">LSAA_2724</name>
</gene>
<accession>A0A7R8CEG8</accession>
<sequence>MGRLDNVLVHIMTIKHEYLLHFEADFQGLDFRWLIDLDLVLDLAPKKEQLNILEECLIPMKMEVSCLGFILPRGTTHVLDPRIALNSHLDVGLHGLVLCGLLPTLICSPVQSRKMDRQDDCLPPGLMCISNVDCCSDKCSNSGTSKSLGSCCIPSGQKCLNSSNKKCCSKSCNASTKICD</sequence>